<dbReference type="GO" id="GO:0005829">
    <property type="term" value="C:cytosol"/>
    <property type="evidence" value="ECO:0007669"/>
    <property type="project" value="TreeGrafter"/>
</dbReference>
<dbReference type="InterPro" id="IPR007307">
    <property type="entry name" value="Ltv1"/>
</dbReference>
<evidence type="ECO:0008006" key="5">
    <source>
        <dbReference type="Google" id="ProtNLM"/>
    </source>
</evidence>
<feature type="compositionally biased region" description="Basic and acidic residues" evidence="2">
    <location>
        <begin position="494"/>
        <end position="516"/>
    </location>
</feature>
<protein>
    <recommendedName>
        <fullName evidence="5">Low temperature viability protein</fullName>
    </recommendedName>
</protein>
<dbReference type="Proteomes" id="UP001327560">
    <property type="component" value="Chromosome 6"/>
</dbReference>
<evidence type="ECO:0000313" key="3">
    <source>
        <dbReference type="EMBL" id="WOL09583.1"/>
    </source>
</evidence>
<accession>A0AAQ3QHK8</accession>
<proteinExistence type="inferred from homology"/>
<dbReference type="AlphaFoldDB" id="A0AAQ3QHK8"/>
<dbReference type="GO" id="GO:0030688">
    <property type="term" value="C:preribosome, small subunit precursor"/>
    <property type="evidence" value="ECO:0007669"/>
    <property type="project" value="TreeGrafter"/>
</dbReference>
<dbReference type="PANTHER" id="PTHR21531">
    <property type="entry name" value="LOW-TEMPERATURE VIABILITY PROTEIN LTV1-RELATED"/>
    <property type="match status" value="1"/>
</dbReference>
<feature type="region of interest" description="Disordered" evidence="2">
    <location>
        <begin position="51"/>
        <end position="73"/>
    </location>
</feature>
<dbReference type="EMBL" id="CP136895">
    <property type="protein sequence ID" value="WOL09583.1"/>
    <property type="molecule type" value="Genomic_DNA"/>
</dbReference>
<dbReference type="GO" id="GO:0042274">
    <property type="term" value="P:ribosomal small subunit biogenesis"/>
    <property type="evidence" value="ECO:0007669"/>
    <property type="project" value="InterPro"/>
</dbReference>
<dbReference type="PANTHER" id="PTHR21531:SF0">
    <property type="entry name" value="PROTEIN LTV1 HOMOLOG"/>
    <property type="match status" value="1"/>
</dbReference>
<evidence type="ECO:0000256" key="2">
    <source>
        <dbReference type="SAM" id="MobiDB-lite"/>
    </source>
</evidence>
<name>A0AAQ3QHK8_9LILI</name>
<dbReference type="GO" id="GO:0000056">
    <property type="term" value="P:ribosomal small subunit export from nucleus"/>
    <property type="evidence" value="ECO:0007669"/>
    <property type="project" value="TreeGrafter"/>
</dbReference>
<feature type="region of interest" description="Disordered" evidence="2">
    <location>
        <begin position="423"/>
        <end position="448"/>
    </location>
</feature>
<reference evidence="3 4" key="1">
    <citation type="submission" date="2023-10" db="EMBL/GenBank/DDBJ databases">
        <title>Chromosome-scale genome assembly provides insights into flower coloration mechanisms of Canna indica.</title>
        <authorList>
            <person name="Li C."/>
        </authorList>
    </citation>
    <scope>NUCLEOTIDE SEQUENCE [LARGE SCALE GENOMIC DNA]</scope>
    <source>
        <tissue evidence="3">Flower</tissue>
    </source>
</reference>
<keyword evidence="4" id="KW-1185">Reference proteome</keyword>
<comment type="similarity">
    <text evidence="1">Belongs to the LTV1 family.</text>
</comment>
<evidence type="ECO:0000256" key="1">
    <source>
        <dbReference type="ARBA" id="ARBA00009078"/>
    </source>
</evidence>
<organism evidence="3 4">
    <name type="scientific">Canna indica</name>
    <name type="common">Indian-shot</name>
    <dbReference type="NCBI Taxonomy" id="4628"/>
    <lineage>
        <taxon>Eukaryota</taxon>
        <taxon>Viridiplantae</taxon>
        <taxon>Streptophyta</taxon>
        <taxon>Embryophyta</taxon>
        <taxon>Tracheophyta</taxon>
        <taxon>Spermatophyta</taxon>
        <taxon>Magnoliopsida</taxon>
        <taxon>Liliopsida</taxon>
        <taxon>Zingiberales</taxon>
        <taxon>Cannaceae</taxon>
        <taxon>Canna</taxon>
    </lineage>
</organism>
<gene>
    <name evidence="3" type="ORF">Cni_G18336</name>
</gene>
<feature type="region of interest" description="Disordered" evidence="2">
    <location>
        <begin position="479"/>
        <end position="522"/>
    </location>
</feature>
<sequence length="550" mass="61483">MGKKKFIDKKKSATFQLLARDTAAGVLSLDGGPETDRVFVRVDNNPLSFPGFLDEGDDGNQGHSGPIDEPESIFADAPGDTDDQEGFVVVGGLPPLAAAASSRSSRGDHLPDHVRREILALGLPDDGYNYLLHMREIKNAGGGSSYFENPKATLDHLPLDVKAYDASRLRIDSEVRNDEDSNTVYAVASNTRTVKLQKALDPDVLRLLDDSDLSRFGSEDEALEEDFVVKANLPEGEEEHLGEAVGDEDEEYKDVANEDDHLVKGSLLQLEEQDVDPTAEQVGNSKNDLRINEKPRVRRLLDEQFDLLALREYDNDSDSGDEPYMDTEQEMLNSKLHDALKAYALNELELQGKYQVPGDIKKGHQEENRDTDLDDCTEVIRRCAEYAEKYLNESQDEEDVFVEESSDESEGWDCETIVSTYSNLDNHPGRIQAPGNSKKKLPRNFPGDSVPMNNLIALRGKEKLPVDYLPNKRRTADKVKLSVSVSNEKPKRRPLGEESKEEKKERKAAVKEERREARRAKKELKGLYRCEAHRAQKVAAVSGPSSTRIM</sequence>
<dbReference type="GO" id="GO:0005634">
    <property type="term" value="C:nucleus"/>
    <property type="evidence" value="ECO:0007669"/>
    <property type="project" value="TreeGrafter"/>
</dbReference>
<evidence type="ECO:0000313" key="4">
    <source>
        <dbReference type="Proteomes" id="UP001327560"/>
    </source>
</evidence>